<feature type="compositionally biased region" description="Basic and acidic residues" evidence="1">
    <location>
        <begin position="76"/>
        <end position="86"/>
    </location>
</feature>
<dbReference type="EMBL" id="BQXU01000015">
    <property type="protein sequence ID" value="GKT46120.1"/>
    <property type="molecule type" value="Genomic_DNA"/>
</dbReference>
<dbReference type="AlphaFoldDB" id="A0AA37LHL0"/>
<evidence type="ECO:0000313" key="3">
    <source>
        <dbReference type="Proteomes" id="UP001055115"/>
    </source>
</evidence>
<sequence length="392" mass="44372">MTPHLEEKALNRSISLSNLHLLNKERGHVYLTSKDNVESRPEWLHSHVGIPGPWDSNEDSVEEESAKDLTPTQSSEDDKAASDISHKQHSGSLADSHRLLRLPPSEPYNKPTDGDQYQKSITNTPAHRPRQDGFSEAPSVLILVDKGSGIVDAFWFFFYSYNLGQTVLGIRFGNHVGDWEHCMIRFENGKPGGIFLSEHSGGQAYDFHAVEKRDIRPVIYSAVGSHAMYANPGDHPYVLPFNMLKDVTDRGPLWDPAKNTYSYWYKYEKDAEMHHYHDVDSKIGGTNGLCQNTSDSLIPTVENPTAPTSWFHYAGNWGDKLYSLADVRQWRLFSQYHYVAGPRGPKFKRLDRQKICSTDRCQILHTVNPGQTWYEGNIQSTDRSIPINVTGA</sequence>
<dbReference type="Proteomes" id="UP001055115">
    <property type="component" value="Unassembled WGS sequence"/>
</dbReference>
<feature type="compositionally biased region" description="Polar residues" evidence="1">
    <location>
        <begin position="115"/>
        <end position="125"/>
    </location>
</feature>
<dbReference type="InterPro" id="IPR009291">
    <property type="entry name" value="Vps62"/>
</dbReference>
<accession>A0AA37LHL0</accession>
<feature type="region of interest" description="Disordered" evidence="1">
    <location>
        <begin position="48"/>
        <end position="132"/>
    </location>
</feature>
<feature type="compositionally biased region" description="Acidic residues" evidence="1">
    <location>
        <begin position="56"/>
        <end position="65"/>
    </location>
</feature>
<dbReference type="Pfam" id="PF06101">
    <property type="entry name" value="Vps62"/>
    <property type="match status" value="1"/>
</dbReference>
<evidence type="ECO:0000256" key="1">
    <source>
        <dbReference type="SAM" id="MobiDB-lite"/>
    </source>
</evidence>
<proteinExistence type="predicted"/>
<dbReference type="PANTHER" id="PTHR48171:SF1">
    <property type="entry name" value="VACUOLAR PROTEIN SORTING-ASSOCIATED PROTEIN 62"/>
    <property type="match status" value="1"/>
</dbReference>
<protein>
    <submittedName>
        <fullName evidence="2">Vacuolar protein sorting-associated protein TDA6</fullName>
    </submittedName>
</protein>
<name>A0AA37LHL0_9PEZI</name>
<evidence type="ECO:0000313" key="2">
    <source>
        <dbReference type="EMBL" id="GKT46120.1"/>
    </source>
</evidence>
<keyword evidence="3" id="KW-1185">Reference proteome</keyword>
<dbReference type="PANTHER" id="PTHR48171">
    <property type="entry name" value="DUF946 FAMILY PROTEIN"/>
    <property type="match status" value="1"/>
</dbReference>
<dbReference type="RefSeq" id="XP_049128470.1">
    <property type="nucleotide sequence ID" value="XM_049272513.1"/>
</dbReference>
<organism evidence="2 3">
    <name type="scientific">Colletotrichum spaethianum</name>
    <dbReference type="NCBI Taxonomy" id="700344"/>
    <lineage>
        <taxon>Eukaryota</taxon>
        <taxon>Fungi</taxon>
        <taxon>Dikarya</taxon>
        <taxon>Ascomycota</taxon>
        <taxon>Pezizomycotina</taxon>
        <taxon>Sordariomycetes</taxon>
        <taxon>Hypocreomycetidae</taxon>
        <taxon>Glomerellales</taxon>
        <taxon>Glomerellaceae</taxon>
        <taxon>Colletotrichum</taxon>
        <taxon>Colletotrichum spaethianum species complex</taxon>
    </lineage>
</organism>
<comment type="caution">
    <text evidence="2">The sequence shown here is derived from an EMBL/GenBank/DDBJ whole genome shotgun (WGS) entry which is preliminary data.</text>
</comment>
<reference evidence="2 3" key="1">
    <citation type="submission" date="2022-03" db="EMBL/GenBank/DDBJ databases">
        <title>Genome data of Colletotrichum spp.</title>
        <authorList>
            <person name="Utami Y.D."/>
            <person name="Hiruma K."/>
        </authorList>
    </citation>
    <scope>NUCLEOTIDE SEQUENCE [LARGE SCALE GENOMIC DNA]</scope>
    <source>
        <strain evidence="2 3">MAFF 239500</strain>
    </source>
</reference>
<gene>
    <name evidence="2" type="ORF">ColSpa_06301</name>
</gene>
<dbReference type="GeneID" id="73327103"/>